<evidence type="ECO:0000313" key="2">
    <source>
        <dbReference type="EMBL" id="KAJ8973508.1"/>
    </source>
</evidence>
<dbReference type="SUPFAM" id="SSF52087">
    <property type="entry name" value="CRAL/TRIO domain"/>
    <property type="match status" value="1"/>
</dbReference>
<protein>
    <recommendedName>
        <fullName evidence="1">CRAL-TRIO domain-containing protein</fullName>
    </recommendedName>
</protein>
<name>A0ABQ9J764_9CUCU</name>
<feature type="domain" description="CRAL-TRIO" evidence="1">
    <location>
        <begin position="1"/>
        <end position="90"/>
    </location>
</feature>
<accession>A0ABQ9J764</accession>
<dbReference type="PROSITE" id="PS50191">
    <property type="entry name" value="CRAL_TRIO"/>
    <property type="match status" value="1"/>
</dbReference>
<dbReference type="PANTHER" id="PTHR10174:SF220">
    <property type="entry name" value="LD41874P"/>
    <property type="match status" value="1"/>
</dbReference>
<gene>
    <name evidence="2" type="ORF">NQ317_006498</name>
</gene>
<dbReference type="Proteomes" id="UP001162164">
    <property type="component" value="Unassembled WGS sequence"/>
</dbReference>
<sequence>MKAMKYNKQRYLTLLMTSLILECAPTRLKGIHIINQPYIFKMLYQIFKPFLGERIKKCLFFHGSDRKALTEKISAESLPEHIGGTAGIPEYPGSLLSDMLFYYEEDFITYSTYGYTTEKVKSNHD</sequence>
<evidence type="ECO:0000259" key="1">
    <source>
        <dbReference type="PROSITE" id="PS50191"/>
    </source>
</evidence>
<dbReference type="EMBL" id="JAPWTJ010001159">
    <property type="protein sequence ID" value="KAJ8973508.1"/>
    <property type="molecule type" value="Genomic_DNA"/>
</dbReference>
<dbReference type="PANTHER" id="PTHR10174">
    <property type="entry name" value="ALPHA-TOCOPHEROL TRANSFER PROTEIN-RELATED"/>
    <property type="match status" value="1"/>
</dbReference>
<organism evidence="2 3">
    <name type="scientific">Molorchus minor</name>
    <dbReference type="NCBI Taxonomy" id="1323400"/>
    <lineage>
        <taxon>Eukaryota</taxon>
        <taxon>Metazoa</taxon>
        <taxon>Ecdysozoa</taxon>
        <taxon>Arthropoda</taxon>
        <taxon>Hexapoda</taxon>
        <taxon>Insecta</taxon>
        <taxon>Pterygota</taxon>
        <taxon>Neoptera</taxon>
        <taxon>Endopterygota</taxon>
        <taxon>Coleoptera</taxon>
        <taxon>Polyphaga</taxon>
        <taxon>Cucujiformia</taxon>
        <taxon>Chrysomeloidea</taxon>
        <taxon>Cerambycidae</taxon>
        <taxon>Lamiinae</taxon>
        <taxon>Monochamini</taxon>
        <taxon>Molorchus</taxon>
    </lineage>
</organism>
<comment type="caution">
    <text evidence="2">The sequence shown here is derived from an EMBL/GenBank/DDBJ whole genome shotgun (WGS) entry which is preliminary data.</text>
</comment>
<keyword evidence="3" id="KW-1185">Reference proteome</keyword>
<reference evidence="2" key="1">
    <citation type="journal article" date="2023" name="Insect Mol. Biol.">
        <title>Genome sequencing provides insights into the evolution of gene families encoding plant cell wall-degrading enzymes in longhorned beetles.</title>
        <authorList>
            <person name="Shin N.R."/>
            <person name="Okamura Y."/>
            <person name="Kirsch R."/>
            <person name="Pauchet Y."/>
        </authorList>
    </citation>
    <scope>NUCLEOTIDE SEQUENCE</scope>
    <source>
        <strain evidence="2">MMC_N1</strain>
    </source>
</reference>
<dbReference type="InterPro" id="IPR036865">
    <property type="entry name" value="CRAL-TRIO_dom_sf"/>
</dbReference>
<dbReference type="PRINTS" id="PR00180">
    <property type="entry name" value="CRETINALDHBP"/>
</dbReference>
<dbReference type="Gene3D" id="3.40.525.10">
    <property type="entry name" value="CRAL-TRIO lipid binding domain"/>
    <property type="match status" value="1"/>
</dbReference>
<dbReference type="InterPro" id="IPR001251">
    <property type="entry name" value="CRAL-TRIO_dom"/>
</dbReference>
<dbReference type="Pfam" id="PF00650">
    <property type="entry name" value="CRAL_TRIO"/>
    <property type="match status" value="1"/>
</dbReference>
<evidence type="ECO:0000313" key="3">
    <source>
        <dbReference type="Proteomes" id="UP001162164"/>
    </source>
</evidence>
<proteinExistence type="predicted"/>
<dbReference type="CDD" id="cd00170">
    <property type="entry name" value="SEC14"/>
    <property type="match status" value="1"/>
</dbReference>